<reference evidence="4" key="1">
    <citation type="submission" date="2025-08" db="UniProtKB">
        <authorList>
            <consortium name="RefSeq"/>
        </authorList>
    </citation>
    <scope>IDENTIFICATION</scope>
    <source>
        <tissue evidence="4">Whole body</tissue>
    </source>
</reference>
<sequence>MITASLPRDVPGNIEVFRSNKDTIPCGDFDSSDDEPLAEKAKRSRRQQPDQPVWRTCSPTYSTTTQERTEVIARQKLVKEQFQDLTPVQIFEKIFDDEVISLIITNTILYANQNNRHTFQLDSVDLKKFIGILILSGYHKLPREDLYWSYDEDVGVEMVSRSMPRQRFRDIKKNLHFVNNDEASSTRDKMFKIRPLADILINKFLQWGVMHDNISIDESMVKYFGHHPAKQFIRGKPVRFGYKNWVAATFIKC</sequence>
<accession>A0ABM4AKD3</accession>
<proteinExistence type="predicted"/>
<gene>
    <name evidence="4" type="primary">LOC135193395</name>
</gene>
<evidence type="ECO:0000313" key="3">
    <source>
        <dbReference type="Proteomes" id="UP001652626"/>
    </source>
</evidence>
<feature type="domain" description="PiggyBac transposable element-derived protein" evidence="2">
    <location>
        <begin position="86"/>
        <end position="249"/>
    </location>
</feature>
<feature type="region of interest" description="Disordered" evidence="1">
    <location>
        <begin position="25"/>
        <end position="53"/>
    </location>
</feature>
<dbReference type="InterPro" id="IPR052638">
    <property type="entry name" value="PiggyBac_TE-derived"/>
</dbReference>
<evidence type="ECO:0000313" key="4">
    <source>
        <dbReference type="RefSeq" id="XP_064071766.1"/>
    </source>
</evidence>
<dbReference type="PANTHER" id="PTHR47055:SF3">
    <property type="entry name" value="PHORBOL-ESTER_DAG-TYPE DOMAIN-CONTAINING PROTEIN"/>
    <property type="match status" value="1"/>
</dbReference>
<dbReference type="Proteomes" id="UP001652626">
    <property type="component" value="Chromosome 8"/>
</dbReference>
<dbReference type="Pfam" id="PF13843">
    <property type="entry name" value="DDE_Tnp_1_7"/>
    <property type="match status" value="1"/>
</dbReference>
<dbReference type="GeneID" id="135193395"/>
<organism evidence="3 4">
    <name type="scientific">Vanessa tameamea</name>
    <name type="common">Kamehameha butterfly</name>
    <dbReference type="NCBI Taxonomy" id="334116"/>
    <lineage>
        <taxon>Eukaryota</taxon>
        <taxon>Metazoa</taxon>
        <taxon>Ecdysozoa</taxon>
        <taxon>Arthropoda</taxon>
        <taxon>Hexapoda</taxon>
        <taxon>Insecta</taxon>
        <taxon>Pterygota</taxon>
        <taxon>Neoptera</taxon>
        <taxon>Endopterygota</taxon>
        <taxon>Lepidoptera</taxon>
        <taxon>Glossata</taxon>
        <taxon>Ditrysia</taxon>
        <taxon>Papilionoidea</taxon>
        <taxon>Nymphalidae</taxon>
        <taxon>Nymphalinae</taxon>
        <taxon>Vanessa</taxon>
    </lineage>
</organism>
<keyword evidence="3" id="KW-1185">Reference proteome</keyword>
<dbReference type="InterPro" id="IPR029526">
    <property type="entry name" value="PGBD"/>
</dbReference>
<dbReference type="PANTHER" id="PTHR47055">
    <property type="entry name" value="DDE_TNP_1_7 DOMAIN-CONTAINING PROTEIN"/>
    <property type="match status" value="1"/>
</dbReference>
<evidence type="ECO:0000259" key="2">
    <source>
        <dbReference type="Pfam" id="PF13843"/>
    </source>
</evidence>
<evidence type="ECO:0000256" key="1">
    <source>
        <dbReference type="SAM" id="MobiDB-lite"/>
    </source>
</evidence>
<protein>
    <submittedName>
        <fullName evidence="4">PiggyBac transposable element-derived protein 3-like</fullName>
    </submittedName>
</protein>
<dbReference type="RefSeq" id="XP_064071766.1">
    <property type="nucleotide sequence ID" value="XM_064215696.1"/>
</dbReference>
<name>A0ABM4AKD3_VANTA</name>